<dbReference type="PANTHER" id="PTHR24198">
    <property type="entry name" value="ANKYRIN REPEAT AND PROTEIN KINASE DOMAIN-CONTAINING PROTEIN"/>
    <property type="match status" value="1"/>
</dbReference>
<evidence type="ECO:0000256" key="3">
    <source>
        <dbReference type="PROSITE-ProRule" id="PRU00023"/>
    </source>
</evidence>
<proteinExistence type="predicted"/>
<evidence type="ECO:0000256" key="1">
    <source>
        <dbReference type="ARBA" id="ARBA00022737"/>
    </source>
</evidence>
<dbReference type="InterPro" id="IPR002110">
    <property type="entry name" value="Ankyrin_rpt"/>
</dbReference>
<organism evidence="5 6">
    <name type="scientific">Saccharomycodes ludwigii</name>
    <dbReference type="NCBI Taxonomy" id="36035"/>
    <lineage>
        <taxon>Eukaryota</taxon>
        <taxon>Fungi</taxon>
        <taxon>Dikarya</taxon>
        <taxon>Ascomycota</taxon>
        <taxon>Saccharomycotina</taxon>
        <taxon>Saccharomycetes</taxon>
        <taxon>Saccharomycodales</taxon>
        <taxon>Saccharomycodaceae</taxon>
        <taxon>Saccharomycodes</taxon>
    </lineage>
</organism>
<evidence type="ECO:0000313" key="6">
    <source>
        <dbReference type="Proteomes" id="UP000262825"/>
    </source>
</evidence>
<feature type="region of interest" description="Disordered" evidence="4">
    <location>
        <begin position="384"/>
        <end position="407"/>
    </location>
</feature>
<evidence type="ECO:0000313" key="5">
    <source>
        <dbReference type="EMBL" id="SSD61168.1"/>
    </source>
</evidence>
<name>A0A376B905_9ASCO</name>
<dbReference type="EMBL" id="UFAJ01000591">
    <property type="protein sequence ID" value="SSD61168.1"/>
    <property type="molecule type" value="Genomic_DNA"/>
</dbReference>
<dbReference type="SMART" id="SM00248">
    <property type="entry name" value="ANK"/>
    <property type="match status" value="4"/>
</dbReference>
<keyword evidence="1" id="KW-0677">Repeat</keyword>
<keyword evidence="6" id="KW-1185">Reference proteome</keyword>
<feature type="compositionally biased region" description="Polar residues" evidence="4">
    <location>
        <begin position="384"/>
        <end position="398"/>
    </location>
</feature>
<dbReference type="Proteomes" id="UP000262825">
    <property type="component" value="Unassembled WGS sequence"/>
</dbReference>
<dbReference type="PROSITE" id="PS50088">
    <property type="entry name" value="ANK_REPEAT"/>
    <property type="match status" value="2"/>
</dbReference>
<dbReference type="Pfam" id="PF12796">
    <property type="entry name" value="Ank_2"/>
    <property type="match status" value="1"/>
</dbReference>
<evidence type="ECO:0000256" key="4">
    <source>
        <dbReference type="SAM" id="MobiDB-lite"/>
    </source>
</evidence>
<dbReference type="PANTHER" id="PTHR24198:SF165">
    <property type="entry name" value="ANKYRIN REPEAT-CONTAINING PROTEIN-RELATED"/>
    <property type="match status" value="1"/>
</dbReference>
<feature type="repeat" description="ANK" evidence="3">
    <location>
        <begin position="107"/>
        <end position="139"/>
    </location>
</feature>
<reference evidence="6" key="1">
    <citation type="submission" date="2018-06" db="EMBL/GenBank/DDBJ databases">
        <authorList>
            <person name="Guldener U."/>
        </authorList>
    </citation>
    <scope>NUCLEOTIDE SEQUENCE [LARGE SCALE GENOMIC DNA]</scope>
    <source>
        <strain evidence="6">UTAD17</strain>
    </source>
</reference>
<accession>A0A376B905</accession>
<dbReference type="AlphaFoldDB" id="A0A376B905"/>
<feature type="repeat" description="ANK" evidence="3">
    <location>
        <begin position="141"/>
        <end position="173"/>
    </location>
</feature>
<evidence type="ECO:0000256" key="2">
    <source>
        <dbReference type="ARBA" id="ARBA00023043"/>
    </source>
</evidence>
<dbReference type="VEuPathDB" id="FungiDB:SCODWIG_02929"/>
<gene>
    <name evidence="5" type="ORF">SCODWIG_02929</name>
</gene>
<dbReference type="InterPro" id="IPR036770">
    <property type="entry name" value="Ankyrin_rpt-contain_sf"/>
</dbReference>
<sequence length="515" mass="57454">MLDPAIRLRKNIIDGNLLIVKRLLRRFPDLLENIDSENGWSSLHYAAFHGRYLVCVHLIQLGHDSQEILKTFKGNTAVHLSIVNGDEQNTHLLLQRFPSCIDMKGDHGWTPVHLACRYNYHKCLELLINVGASLDIRDDVNGDFPLHVAVKYGSLECTKLLIEQGANDKLYNDLSWKPSDVVYSFEFLKSYQKLLKEYKNMMTLNVHNKQQLQNNIDEDNNTGITINMANSTDNTINNNNNNNNNNNILLPPPSSTFSMKGEINSPASNGSLLYSPISLVSNRANNNISKSNNFRLTTPLALQKPTFDTNLNFAVTPINTTFNIVPVSGAEGSNLLSSPQAIINNGTPNGISGAVISNGSINSGNFKKYDLSVATLPLLRTNQTKSDSNTRLSISSVPPNDADESHLNTRINNSRRKFSSSTTSSKSMDFQNMTTLPSNNEQHNTSIDNNNVSQIHLAVNDQQQNYTHEINTYNTTHSTYTPDISVSEDAYKFKKPSLLNIPINRIRRTTTSSSE</sequence>
<keyword evidence="2 3" id="KW-0040">ANK repeat</keyword>
<dbReference type="PROSITE" id="PS50297">
    <property type="entry name" value="ANK_REP_REGION"/>
    <property type="match status" value="2"/>
</dbReference>
<protein>
    <submittedName>
        <fullName evidence="5">Uncharacterized protein</fullName>
    </submittedName>
</protein>
<dbReference type="SUPFAM" id="SSF48403">
    <property type="entry name" value="Ankyrin repeat"/>
    <property type="match status" value="1"/>
</dbReference>
<dbReference type="Gene3D" id="1.25.40.20">
    <property type="entry name" value="Ankyrin repeat-containing domain"/>
    <property type="match status" value="1"/>
</dbReference>